<dbReference type="Proteomes" id="UP000765509">
    <property type="component" value="Unassembled WGS sequence"/>
</dbReference>
<proteinExistence type="predicted"/>
<keyword evidence="2" id="KW-1185">Reference proteome</keyword>
<accession>A0A9Q3HB07</accession>
<reference evidence="1" key="1">
    <citation type="submission" date="2021-03" db="EMBL/GenBank/DDBJ databases">
        <title>Draft genome sequence of rust myrtle Austropuccinia psidii MF-1, a brazilian biotype.</title>
        <authorList>
            <person name="Quecine M.C."/>
            <person name="Pachon D.M.R."/>
            <person name="Bonatelli M.L."/>
            <person name="Correr F.H."/>
            <person name="Franceschini L.M."/>
            <person name="Leite T.F."/>
            <person name="Margarido G.R.A."/>
            <person name="Almeida C.A."/>
            <person name="Ferrarezi J.A."/>
            <person name="Labate C.A."/>
        </authorList>
    </citation>
    <scope>NUCLEOTIDE SEQUENCE</scope>
    <source>
        <strain evidence="1">MF-1</strain>
    </source>
</reference>
<dbReference type="EMBL" id="AVOT02013494">
    <property type="protein sequence ID" value="MBW0496194.1"/>
    <property type="molecule type" value="Genomic_DNA"/>
</dbReference>
<protein>
    <submittedName>
        <fullName evidence="1">Uncharacterized protein</fullName>
    </submittedName>
</protein>
<comment type="caution">
    <text evidence="1">The sequence shown here is derived from an EMBL/GenBank/DDBJ whole genome shotgun (WGS) entry which is preliminary data.</text>
</comment>
<dbReference type="AlphaFoldDB" id="A0A9Q3HB07"/>
<name>A0A9Q3HB07_9BASI</name>
<organism evidence="1 2">
    <name type="scientific">Austropuccinia psidii MF-1</name>
    <dbReference type="NCBI Taxonomy" id="1389203"/>
    <lineage>
        <taxon>Eukaryota</taxon>
        <taxon>Fungi</taxon>
        <taxon>Dikarya</taxon>
        <taxon>Basidiomycota</taxon>
        <taxon>Pucciniomycotina</taxon>
        <taxon>Pucciniomycetes</taxon>
        <taxon>Pucciniales</taxon>
        <taxon>Sphaerophragmiaceae</taxon>
        <taxon>Austropuccinia</taxon>
    </lineage>
</organism>
<gene>
    <name evidence="1" type="ORF">O181_035909</name>
</gene>
<evidence type="ECO:0000313" key="2">
    <source>
        <dbReference type="Proteomes" id="UP000765509"/>
    </source>
</evidence>
<evidence type="ECO:0000313" key="1">
    <source>
        <dbReference type="EMBL" id="MBW0496194.1"/>
    </source>
</evidence>
<sequence>MFISSSEQFLHGKVQDECIEIEMDQSKKRLPDSSREECKPKAIVSTMLASQVTEEGIAKIRVIRDWFDEPIPVITLIRTDTTLDLSQKARMDVGIISSE</sequence>